<reference evidence="9 10" key="1">
    <citation type="submission" date="2019-08" db="EMBL/GenBank/DDBJ databases">
        <title>Complete genome sequence of Terriglobus albidus strain ORNL.</title>
        <authorList>
            <person name="Podar M."/>
        </authorList>
    </citation>
    <scope>NUCLEOTIDE SEQUENCE [LARGE SCALE GENOMIC DNA]</scope>
    <source>
        <strain evidence="9 10">ORNL</strain>
    </source>
</reference>
<dbReference type="KEGG" id="talb:FTW19_24545"/>
<dbReference type="Pfam" id="PF22848">
    <property type="entry name" value="ASD1_dom"/>
    <property type="match status" value="1"/>
</dbReference>
<dbReference type="InterPro" id="IPR008979">
    <property type="entry name" value="Galactose-bd-like_sf"/>
</dbReference>
<sequence>MRMKWMAVGLSALALGVAAAQQPAKLSVDTTQKTADVSPTLYGLMTEEINFSYDGGLYAELIRNRTFTNRWPRFEWWRVVTQGESSAVVENGDSGPSEALAKSMKLVVREASKGNEAGVSNDGYWGMAVRPSATYRGSFYAKPAGVGTAHIRLIANQTAATLAEATVALTDGDWKKYEYTLKTGAGVVPGKDNHWEMTFTQKGSIELQLVSLFEPTFNNREHGNRPDLMKMLAAMHPNFLRFPGGNYVEGNTLAEHFDWKKTIGPLVGRPTKRTSWGYTSSDGMGLLEFLEWCEDLKMEPVLAIFAGYTLNGEHAEGEALNPYIAEALDEIEYVTGDASTKWGAIRARDGHPEPFKLRFIEVGNEDNLDRSGSYIKRYPPFEKAIRAKYPQLKLIATSWQHGGSPDLVDDHYYQTPHEFFDLVHKYDNGDRNGPKIFVGEWATRTGSPTPDFGAALGDAAWMTSMERNADLVVMAAYAPLFTNVNPGGMQWSSDLIGYDALHSYGSPSYWAQVLFNEHLGTQVAKSQAEGVGNRFFWSATVSPEKKVLYLKLVNASDRPQSLTLDVTGAKAGAAVTNTMHAATWYVTNAIDHPETIKPVKGTTTVTAGSWKHVVGANTIEVIDIPLK</sequence>
<evidence type="ECO:0000313" key="9">
    <source>
        <dbReference type="EMBL" id="QEE30890.1"/>
    </source>
</evidence>
<evidence type="ECO:0000256" key="7">
    <source>
        <dbReference type="SAM" id="SignalP"/>
    </source>
</evidence>
<dbReference type="InterPro" id="IPR013780">
    <property type="entry name" value="Glyco_hydro_b"/>
</dbReference>
<dbReference type="Proteomes" id="UP000321820">
    <property type="component" value="Chromosome"/>
</dbReference>
<dbReference type="Gene3D" id="2.60.40.1180">
    <property type="entry name" value="Golgi alpha-mannosidase II"/>
    <property type="match status" value="1"/>
</dbReference>
<feature type="chain" id="PRO_5022955096" description="non-reducing end alpha-L-arabinofuranosidase" evidence="7">
    <location>
        <begin position="21"/>
        <end position="627"/>
    </location>
</feature>
<dbReference type="InterPro" id="IPR017853">
    <property type="entry name" value="GH"/>
</dbReference>
<comment type="similarity">
    <text evidence="2">Belongs to the glycosyl hydrolase 51 family.</text>
</comment>
<dbReference type="SUPFAM" id="SSF51445">
    <property type="entry name" value="(Trans)glycosidases"/>
    <property type="match status" value="1"/>
</dbReference>
<evidence type="ECO:0000256" key="1">
    <source>
        <dbReference type="ARBA" id="ARBA00001462"/>
    </source>
</evidence>
<dbReference type="SMART" id="SM00813">
    <property type="entry name" value="Alpha-L-AF_C"/>
    <property type="match status" value="1"/>
</dbReference>
<feature type="signal peptide" evidence="7">
    <location>
        <begin position="1"/>
        <end position="20"/>
    </location>
</feature>
<keyword evidence="6" id="KW-0325">Glycoprotein</keyword>
<dbReference type="SUPFAM" id="SSF49785">
    <property type="entry name" value="Galactose-binding domain-like"/>
    <property type="match status" value="1"/>
</dbReference>
<comment type="catalytic activity">
    <reaction evidence="1">
        <text>Hydrolysis of terminal non-reducing alpha-L-arabinofuranoside residues in alpha-L-arabinosides.</text>
        <dbReference type="EC" id="3.2.1.55"/>
    </reaction>
</comment>
<dbReference type="GO" id="GO:0046556">
    <property type="term" value="F:alpha-L-arabinofuranosidase activity"/>
    <property type="evidence" value="ECO:0007669"/>
    <property type="project" value="UniProtKB-EC"/>
</dbReference>
<keyword evidence="5" id="KW-0378">Hydrolase</keyword>
<evidence type="ECO:0000256" key="6">
    <source>
        <dbReference type="ARBA" id="ARBA00023180"/>
    </source>
</evidence>
<dbReference type="InterPro" id="IPR051563">
    <property type="entry name" value="Glycosyl_Hydrolase_51"/>
</dbReference>
<organism evidence="9 10">
    <name type="scientific">Terriglobus albidus</name>
    <dbReference type="NCBI Taxonomy" id="1592106"/>
    <lineage>
        <taxon>Bacteria</taxon>
        <taxon>Pseudomonadati</taxon>
        <taxon>Acidobacteriota</taxon>
        <taxon>Terriglobia</taxon>
        <taxon>Terriglobales</taxon>
        <taxon>Acidobacteriaceae</taxon>
        <taxon>Terriglobus</taxon>
    </lineage>
</organism>
<evidence type="ECO:0000256" key="2">
    <source>
        <dbReference type="ARBA" id="ARBA00007186"/>
    </source>
</evidence>
<evidence type="ECO:0000313" key="10">
    <source>
        <dbReference type="Proteomes" id="UP000321820"/>
    </source>
</evidence>
<dbReference type="Pfam" id="PF06964">
    <property type="entry name" value="Alpha-L-AF_C"/>
    <property type="match status" value="1"/>
</dbReference>
<name>A0A5B9EJ37_9BACT</name>
<dbReference type="PANTHER" id="PTHR31776:SF0">
    <property type="entry name" value="ALPHA-L-ARABINOFURANOSIDASE 1"/>
    <property type="match status" value="1"/>
</dbReference>
<feature type="domain" description="Alpha-L-arabinofuranosidase C-terminal" evidence="8">
    <location>
        <begin position="439"/>
        <end position="618"/>
    </location>
</feature>
<dbReference type="InterPro" id="IPR055235">
    <property type="entry name" value="ASD1_cat"/>
</dbReference>
<dbReference type="AlphaFoldDB" id="A0A5B9EJ37"/>
<dbReference type="OrthoDB" id="9758333at2"/>
<dbReference type="Gene3D" id="2.60.120.260">
    <property type="entry name" value="Galactose-binding domain-like"/>
    <property type="match status" value="1"/>
</dbReference>
<dbReference type="PANTHER" id="PTHR31776">
    <property type="entry name" value="ALPHA-L-ARABINOFURANOSIDASE 1"/>
    <property type="match status" value="1"/>
</dbReference>
<gene>
    <name evidence="9" type="ORF">FTW19_24545</name>
</gene>
<dbReference type="InterPro" id="IPR010720">
    <property type="entry name" value="Alpha-L-AF_C"/>
</dbReference>
<protein>
    <recommendedName>
        <fullName evidence="3">non-reducing end alpha-L-arabinofuranosidase</fullName>
        <ecNumber evidence="3">3.2.1.55</ecNumber>
    </recommendedName>
</protein>
<evidence type="ECO:0000256" key="5">
    <source>
        <dbReference type="ARBA" id="ARBA00022801"/>
    </source>
</evidence>
<dbReference type="Gene3D" id="3.20.20.80">
    <property type="entry name" value="Glycosidases"/>
    <property type="match status" value="1"/>
</dbReference>
<dbReference type="EMBL" id="CP042806">
    <property type="protein sequence ID" value="QEE30890.1"/>
    <property type="molecule type" value="Genomic_DNA"/>
</dbReference>
<evidence type="ECO:0000256" key="4">
    <source>
        <dbReference type="ARBA" id="ARBA00022729"/>
    </source>
</evidence>
<keyword evidence="4 7" id="KW-0732">Signal</keyword>
<dbReference type="GO" id="GO:0046373">
    <property type="term" value="P:L-arabinose metabolic process"/>
    <property type="evidence" value="ECO:0007669"/>
    <property type="project" value="InterPro"/>
</dbReference>
<dbReference type="EC" id="3.2.1.55" evidence="3"/>
<keyword evidence="10" id="KW-1185">Reference proteome</keyword>
<evidence type="ECO:0000259" key="8">
    <source>
        <dbReference type="SMART" id="SM00813"/>
    </source>
</evidence>
<proteinExistence type="inferred from homology"/>
<evidence type="ECO:0000256" key="3">
    <source>
        <dbReference type="ARBA" id="ARBA00012670"/>
    </source>
</evidence>
<accession>A0A5B9EJ37</accession>